<protein>
    <submittedName>
        <fullName evidence="1">Uncharacterized protein</fullName>
    </submittedName>
</protein>
<proteinExistence type="predicted"/>
<reference evidence="1 2" key="1">
    <citation type="journal article" date="2020" name="Cell">
        <title>Large-Scale Comparative Analyses of Tick Genomes Elucidate Their Genetic Diversity and Vector Capacities.</title>
        <authorList>
            <consortium name="Tick Genome and Microbiome Consortium (TIGMIC)"/>
            <person name="Jia N."/>
            <person name="Wang J."/>
            <person name="Shi W."/>
            <person name="Du L."/>
            <person name="Sun Y."/>
            <person name="Zhan W."/>
            <person name="Jiang J.F."/>
            <person name="Wang Q."/>
            <person name="Zhang B."/>
            <person name="Ji P."/>
            <person name="Bell-Sakyi L."/>
            <person name="Cui X.M."/>
            <person name="Yuan T.T."/>
            <person name="Jiang B.G."/>
            <person name="Yang W.F."/>
            <person name="Lam T.T."/>
            <person name="Chang Q.C."/>
            <person name="Ding S.J."/>
            <person name="Wang X.J."/>
            <person name="Zhu J.G."/>
            <person name="Ruan X.D."/>
            <person name="Zhao L."/>
            <person name="Wei J.T."/>
            <person name="Ye R.Z."/>
            <person name="Que T.C."/>
            <person name="Du C.H."/>
            <person name="Zhou Y.H."/>
            <person name="Cheng J.X."/>
            <person name="Dai P.F."/>
            <person name="Guo W.B."/>
            <person name="Han X.H."/>
            <person name="Huang E.J."/>
            <person name="Li L.F."/>
            <person name="Wei W."/>
            <person name="Gao Y.C."/>
            <person name="Liu J.Z."/>
            <person name="Shao H.Z."/>
            <person name="Wang X."/>
            <person name="Wang C.C."/>
            <person name="Yang T.C."/>
            <person name="Huo Q.B."/>
            <person name="Li W."/>
            <person name="Chen H.Y."/>
            <person name="Chen S.E."/>
            <person name="Zhou L.G."/>
            <person name="Ni X.B."/>
            <person name="Tian J.H."/>
            <person name="Sheng Y."/>
            <person name="Liu T."/>
            <person name="Pan Y.S."/>
            <person name="Xia L.Y."/>
            <person name="Li J."/>
            <person name="Zhao F."/>
            <person name="Cao W.C."/>
        </authorList>
    </citation>
    <scope>NUCLEOTIDE SEQUENCE [LARGE SCALE GENOMIC DNA]</scope>
    <source>
        <strain evidence="1">Iper-2018</strain>
    </source>
</reference>
<dbReference type="Proteomes" id="UP000805193">
    <property type="component" value="Unassembled WGS sequence"/>
</dbReference>
<comment type="caution">
    <text evidence="1">The sequence shown here is derived from an EMBL/GenBank/DDBJ whole genome shotgun (WGS) entry which is preliminary data.</text>
</comment>
<keyword evidence="2" id="KW-1185">Reference proteome</keyword>
<gene>
    <name evidence="1" type="ORF">HPB47_006319</name>
</gene>
<evidence type="ECO:0000313" key="1">
    <source>
        <dbReference type="EMBL" id="KAG0416558.1"/>
    </source>
</evidence>
<organism evidence="1 2">
    <name type="scientific">Ixodes persulcatus</name>
    <name type="common">Taiga tick</name>
    <dbReference type="NCBI Taxonomy" id="34615"/>
    <lineage>
        <taxon>Eukaryota</taxon>
        <taxon>Metazoa</taxon>
        <taxon>Ecdysozoa</taxon>
        <taxon>Arthropoda</taxon>
        <taxon>Chelicerata</taxon>
        <taxon>Arachnida</taxon>
        <taxon>Acari</taxon>
        <taxon>Parasitiformes</taxon>
        <taxon>Ixodida</taxon>
        <taxon>Ixodoidea</taxon>
        <taxon>Ixodidae</taxon>
        <taxon>Ixodinae</taxon>
        <taxon>Ixodes</taxon>
    </lineage>
</organism>
<evidence type="ECO:0000313" key="2">
    <source>
        <dbReference type="Proteomes" id="UP000805193"/>
    </source>
</evidence>
<dbReference type="EMBL" id="JABSTQ010010942">
    <property type="protein sequence ID" value="KAG0416558.1"/>
    <property type="molecule type" value="Genomic_DNA"/>
</dbReference>
<name>A0AC60PAJ9_IXOPE</name>
<accession>A0AC60PAJ9</accession>
<sequence>MQCEPPWLPASYTHTQQWQRATQKKQSLELYRKHNSEPAPYRRYRGHRASALVLQARTGCLLTQSRRCELYGDDPACPLCGEEEETIDHIMQTTKARRETEDTERRLVLWERLCRNMETRNGYGLQK</sequence>